<keyword evidence="2" id="KW-1185">Reference proteome</keyword>
<evidence type="ECO:0000313" key="1">
    <source>
        <dbReference type="EMBL" id="KZS92816.1"/>
    </source>
</evidence>
<name>A0A164U0S9_9AGAM</name>
<sequence>MSSATSILSLSPELVIPLLAELSIQDIVNVAQTCSYLRAVIRCNKQSILQNPNASAILDSLPLGFTPSTISPEILYATTASSIATSRRLSSGVPLTAKNHTVYDLSKFDIAWDRHGHLQPSDFFLVSNLLVFRSSSNLFFLKLGPSGVVEESIILKLSSGYYAIAYQVSDDRRSLFIAVLTLDHAASSEVLRVYEVPIWNDKLGDTTCHLSVGVPYSAYFRSPLVTIRDPYVAVTIEHDDIPAVVIINMMENRGVIIDVCDTEYPVLSVLNGQDEYQTMGVANFKFHAQEPVLFIMDEVWPSQVFWVDIPDDMPVLPHSLSFAQNPANLRKVFCREEPFLLPFDYAGSSRLSPHQKSSPSSHAFDVIGFNPGNAEFSVTGEEPIEQDCMKNDHHWCFIMFRVSYDLHLKWQVECLHFPEHSPSSALNHVFLGYHILNPGVYFTTSSLDSAKTVITSKFEDGQGHGTSVVRLTIPGHLDLPARPNERIEQDEHALYQGDPAPSLFDVRTGRLYFFDDIDPDDPMCQCARQTPPKTKADLTESHPRVKRTLSVTTIFL</sequence>
<evidence type="ECO:0000313" key="2">
    <source>
        <dbReference type="Proteomes" id="UP000076722"/>
    </source>
</evidence>
<dbReference type="EMBL" id="KV419409">
    <property type="protein sequence ID" value="KZS92816.1"/>
    <property type="molecule type" value="Genomic_DNA"/>
</dbReference>
<evidence type="ECO:0008006" key="3">
    <source>
        <dbReference type="Google" id="ProtNLM"/>
    </source>
</evidence>
<accession>A0A164U0S9</accession>
<reference evidence="1 2" key="1">
    <citation type="journal article" date="2016" name="Mol. Biol. Evol.">
        <title>Comparative Genomics of Early-Diverging Mushroom-Forming Fungi Provides Insights into the Origins of Lignocellulose Decay Capabilities.</title>
        <authorList>
            <person name="Nagy L.G."/>
            <person name="Riley R."/>
            <person name="Tritt A."/>
            <person name="Adam C."/>
            <person name="Daum C."/>
            <person name="Floudas D."/>
            <person name="Sun H."/>
            <person name="Yadav J.S."/>
            <person name="Pangilinan J."/>
            <person name="Larsson K.H."/>
            <person name="Matsuura K."/>
            <person name="Barry K."/>
            <person name="Labutti K."/>
            <person name="Kuo R."/>
            <person name="Ohm R.A."/>
            <person name="Bhattacharya S.S."/>
            <person name="Shirouzu T."/>
            <person name="Yoshinaga Y."/>
            <person name="Martin F.M."/>
            <person name="Grigoriev I.V."/>
            <person name="Hibbett D.S."/>
        </authorList>
    </citation>
    <scope>NUCLEOTIDE SEQUENCE [LARGE SCALE GENOMIC DNA]</scope>
    <source>
        <strain evidence="1 2">HHB9708</strain>
    </source>
</reference>
<protein>
    <recommendedName>
        <fullName evidence="3">F-box domain-containing protein</fullName>
    </recommendedName>
</protein>
<organism evidence="1 2">
    <name type="scientific">Sistotremastrum niveocremeum HHB9708</name>
    <dbReference type="NCBI Taxonomy" id="1314777"/>
    <lineage>
        <taxon>Eukaryota</taxon>
        <taxon>Fungi</taxon>
        <taxon>Dikarya</taxon>
        <taxon>Basidiomycota</taxon>
        <taxon>Agaricomycotina</taxon>
        <taxon>Agaricomycetes</taxon>
        <taxon>Sistotremastrales</taxon>
        <taxon>Sistotremastraceae</taxon>
        <taxon>Sertulicium</taxon>
        <taxon>Sertulicium niveocremeum</taxon>
    </lineage>
</organism>
<dbReference type="AlphaFoldDB" id="A0A164U0S9"/>
<gene>
    <name evidence="1" type="ORF">SISNIDRAFT_486315</name>
</gene>
<proteinExistence type="predicted"/>
<dbReference type="Proteomes" id="UP000076722">
    <property type="component" value="Unassembled WGS sequence"/>
</dbReference>